<dbReference type="GO" id="GO:0009432">
    <property type="term" value="P:SOS response"/>
    <property type="evidence" value="ECO:0007669"/>
    <property type="project" value="TreeGrafter"/>
</dbReference>
<keyword evidence="5 9" id="KW-0227">DNA damage</keyword>
<dbReference type="Gene3D" id="3.40.50.300">
    <property type="entry name" value="P-loop containing nucleotide triphosphate hydrolases"/>
    <property type="match status" value="2"/>
</dbReference>
<evidence type="ECO:0000256" key="10">
    <source>
        <dbReference type="SAM" id="Coils"/>
    </source>
</evidence>
<dbReference type="PANTHER" id="PTHR11059:SF0">
    <property type="entry name" value="DNA REPAIR PROTEIN RECN"/>
    <property type="match status" value="1"/>
</dbReference>
<keyword evidence="6" id="KW-0067">ATP-binding</keyword>
<dbReference type="InterPro" id="IPR003395">
    <property type="entry name" value="RecF/RecN/SMC_N"/>
</dbReference>
<comment type="function">
    <text evidence="1 9">May be involved in recombinational repair of damaged DNA.</text>
</comment>
<keyword evidence="7 9" id="KW-0234">DNA repair</keyword>
<dbReference type="InterPro" id="IPR004604">
    <property type="entry name" value="DNA_recomb/repair_RecN"/>
</dbReference>
<dbReference type="GO" id="GO:0006310">
    <property type="term" value="P:DNA recombination"/>
    <property type="evidence" value="ECO:0007669"/>
    <property type="project" value="InterPro"/>
</dbReference>
<dbReference type="AlphaFoldDB" id="A0A1G7CYT9"/>
<dbReference type="GO" id="GO:0005524">
    <property type="term" value="F:ATP binding"/>
    <property type="evidence" value="ECO:0007669"/>
    <property type="project" value="UniProtKB-KW"/>
</dbReference>
<evidence type="ECO:0000256" key="5">
    <source>
        <dbReference type="ARBA" id="ARBA00022763"/>
    </source>
</evidence>
<gene>
    <name evidence="12" type="ORF">SAMN05421544_10977</name>
</gene>
<dbReference type="PANTHER" id="PTHR11059">
    <property type="entry name" value="DNA REPAIR PROTEIN RECN"/>
    <property type="match status" value="1"/>
</dbReference>
<keyword evidence="10" id="KW-0175">Coiled coil</keyword>
<feature type="coiled-coil region" evidence="10">
    <location>
        <begin position="334"/>
        <end position="385"/>
    </location>
</feature>
<proteinExistence type="inferred from homology"/>
<dbReference type="STRING" id="1071918.SAMN05421544_10977"/>
<evidence type="ECO:0000259" key="11">
    <source>
        <dbReference type="Pfam" id="PF02463"/>
    </source>
</evidence>
<evidence type="ECO:0000256" key="6">
    <source>
        <dbReference type="ARBA" id="ARBA00022840"/>
    </source>
</evidence>
<protein>
    <recommendedName>
        <fullName evidence="3 9">DNA repair protein RecN</fullName>
    </recommendedName>
    <alternativeName>
        <fullName evidence="8 9">Recombination protein N</fullName>
    </alternativeName>
</protein>
<dbReference type="CDD" id="cd03241">
    <property type="entry name" value="ABC_RecN"/>
    <property type="match status" value="1"/>
</dbReference>
<keyword evidence="4" id="KW-0547">Nucleotide-binding</keyword>
<dbReference type="GO" id="GO:0006281">
    <property type="term" value="P:DNA repair"/>
    <property type="evidence" value="ECO:0007669"/>
    <property type="project" value="UniProtKB-KW"/>
</dbReference>
<reference evidence="12 13" key="1">
    <citation type="submission" date="2016-10" db="EMBL/GenBank/DDBJ databases">
        <authorList>
            <person name="de Groot N.N."/>
        </authorList>
    </citation>
    <scope>NUCLEOTIDE SEQUENCE [LARGE SCALE GENOMIC DNA]</scope>
    <source>
        <strain evidence="12 13">DSM 24015</strain>
    </source>
</reference>
<evidence type="ECO:0000256" key="4">
    <source>
        <dbReference type="ARBA" id="ARBA00022741"/>
    </source>
</evidence>
<comment type="similarity">
    <text evidence="2 9">Belongs to the RecN family.</text>
</comment>
<dbReference type="Pfam" id="PF02463">
    <property type="entry name" value="SMC_N"/>
    <property type="match status" value="1"/>
</dbReference>
<evidence type="ECO:0000256" key="3">
    <source>
        <dbReference type="ARBA" id="ARBA00021315"/>
    </source>
</evidence>
<evidence type="ECO:0000313" key="12">
    <source>
        <dbReference type="EMBL" id="SDE44614.1"/>
    </source>
</evidence>
<dbReference type="InterPro" id="IPR027417">
    <property type="entry name" value="P-loop_NTPase"/>
</dbReference>
<evidence type="ECO:0000256" key="2">
    <source>
        <dbReference type="ARBA" id="ARBA00009441"/>
    </source>
</evidence>
<dbReference type="EMBL" id="FNAS01000009">
    <property type="protein sequence ID" value="SDE44614.1"/>
    <property type="molecule type" value="Genomic_DNA"/>
</dbReference>
<dbReference type="Proteomes" id="UP000198517">
    <property type="component" value="Unassembled WGS sequence"/>
</dbReference>
<sequence>MEKVGVFFEAVFSYLCLMLNRIFIQNFALIDTLDIHLNKGLQVITGETGAGKSIILGALRLILGERADIKSIANQDKKSVVEAEFVASERLTPFFDEHDLDFENPTIIRREILPSGKSRAFVNDVPVTLDVLKMLSSKLIDIHSQFETSQLFTDAFQFKMIDRLCDNKLIIEDYQKHFRVYKSLTKVLNSLREKLAQSNKESDYNNFLLQELEELPLEDLDWEELQNQLSIQENTEAIAENVNQILNSFYQEEYGVEPQLNDINNKLSKLASFSSAFEELYARWESAVLEMKDIVNEISNESDKISVNPEEIFILTEKINKINALFLKHQVHSIEELIDIRQNLETEKNSFDDLEAQIEETQATIERELAAMRELSETLHRHREEAAETFKAKIQALLSQLGLDKAKIEVKFTPSEDYNLYGKEDIEILFQANSGFPLKPIHSAISGGERSRVMLAIKKIMAENEELPTLILDEIDTGVSGRIAEEIGKVMREMSKDMQLIVITHLAQVAAKGSHHYKVIKEDYEGRTRSNIIPLSAEEKLKEIAQLISGSKITDAAIQQAKELMAKE</sequence>
<name>A0A1G7CYT9_9FLAO</name>
<feature type="domain" description="RecF/RecN/SMC N-terminal" evidence="11">
    <location>
        <begin position="18"/>
        <end position="522"/>
    </location>
</feature>
<dbReference type="GO" id="GO:0043590">
    <property type="term" value="C:bacterial nucleoid"/>
    <property type="evidence" value="ECO:0007669"/>
    <property type="project" value="TreeGrafter"/>
</dbReference>
<evidence type="ECO:0000256" key="7">
    <source>
        <dbReference type="ARBA" id="ARBA00023204"/>
    </source>
</evidence>
<evidence type="ECO:0000256" key="1">
    <source>
        <dbReference type="ARBA" id="ARBA00003618"/>
    </source>
</evidence>
<dbReference type="SUPFAM" id="SSF52540">
    <property type="entry name" value="P-loop containing nucleoside triphosphate hydrolases"/>
    <property type="match status" value="1"/>
</dbReference>
<evidence type="ECO:0000313" key="13">
    <source>
        <dbReference type="Proteomes" id="UP000198517"/>
    </source>
</evidence>
<evidence type="ECO:0000256" key="9">
    <source>
        <dbReference type="PIRNR" id="PIRNR003128"/>
    </source>
</evidence>
<organism evidence="12 13">
    <name type="scientific">Riemerella columbipharyngis</name>
    <dbReference type="NCBI Taxonomy" id="1071918"/>
    <lineage>
        <taxon>Bacteria</taxon>
        <taxon>Pseudomonadati</taxon>
        <taxon>Bacteroidota</taxon>
        <taxon>Flavobacteriia</taxon>
        <taxon>Flavobacteriales</taxon>
        <taxon>Weeksellaceae</taxon>
        <taxon>Riemerella</taxon>
    </lineage>
</organism>
<dbReference type="PIRSF" id="PIRSF003128">
    <property type="entry name" value="RecN"/>
    <property type="match status" value="1"/>
</dbReference>
<accession>A0A1G7CYT9</accession>
<keyword evidence="13" id="KW-1185">Reference proteome</keyword>
<evidence type="ECO:0000256" key="8">
    <source>
        <dbReference type="ARBA" id="ARBA00033408"/>
    </source>
</evidence>